<gene>
    <name evidence="10" type="ORF">SAMN05444351_3492</name>
</gene>
<keyword evidence="7 9" id="KW-0472">Membrane</keyword>
<comment type="subcellular location">
    <subcellularLocation>
        <location evidence="1">Cell membrane</location>
        <topology evidence="1">Multi-pass membrane protein</topology>
    </subcellularLocation>
</comment>
<protein>
    <recommendedName>
        <fullName evidence="12">4-amino-4-deoxy-L-arabinose transferase</fullName>
    </recommendedName>
</protein>
<dbReference type="RefSeq" id="WP_083628808.1">
    <property type="nucleotide sequence ID" value="NZ_FQVX01000003.1"/>
</dbReference>
<feature type="transmembrane region" description="Helical" evidence="9">
    <location>
        <begin position="208"/>
        <end position="232"/>
    </location>
</feature>
<keyword evidence="11" id="KW-1185">Reference proteome</keyword>
<feature type="transmembrane region" description="Helical" evidence="9">
    <location>
        <begin position="264"/>
        <end position="286"/>
    </location>
</feature>
<feature type="transmembrane region" description="Helical" evidence="9">
    <location>
        <begin position="173"/>
        <end position="196"/>
    </location>
</feature>
<evidence type="ECO:0000256" key="1">
    <source>
        <dbReference type="ARBA" id="ARBA00004651"/>
    </source>
</evidence>
<dbReference type="EMBL" id="FQVX01000003">
    <property type="protein sequence ID" value="SHG86940.1"/>
    <property type="molecule type" value="Genomic_DNA"/>
</dbReference>
<keyword evidence="4" id="KW-0808">Transferase</keyword>
<evidence type="ECO:0000313" key="11">
    <source>
        <dbReference type="Proteomes" id="UP000184471"/>
    </source>
</evidence>
<evidence type="ECO:0000256" key="8">
    <source>
        <dbReference type="SAM" id="MobiDB-lite"/>
    </source>
</evidence>
<accession>A0A1M5NBN4</accession>
<evidence type="ECO:0008006" key="12">
    <source>
        <dbReference type="Google" id="ProtNLM"/>
    </source>
</evidence>
<dbReference type="Proteomes" id="UP000184471">
    <property type="component" value="Unassembled WGS sequence"/>
</dbReference>
<dbReference type="InterPro" id="IPR050297">
    <property type="entry name" value="LipidA_mod_glycosyltrf_83"/>
</dbReference>
<dbReference type="GO" id="GO:0016763">
    <property type="term" value="F:pentosyltransferase activity"/>
    <property type="evidence" value="ECO:0007669"/>
    <property type="project" value="TreeGrafter"/>
</dbReference>
<evidence type="ECO:0000256" key="9">
    <source>
        <dbReference type="SAM" id="Phobius"/>
    </source>
</evidence>
<evidence type="ECO:0000313" key="10">
    <source>
        <dbReference type="EMBL" id="SHG86940.1"/>
    </source>
</evidence>
<dbReference type="GO" id="GO:0009103">
    <property type="term" value="P:lipopolysaccharide biosynthetic process"/>
    <property type="evidence" value="ECO:0007669"/>
    <property type="project" value="UniProtKB-ARBA"/>
</dbReference>
<evidence type="ECO:0000256" key="7">
    <source>
        <dbReference type="ARBA" id="ARBA00023136"/>
    </source>
</evidence>
<dbReference type="OrthoDB" id="141050at2"/>
<keyword evidence="5 9" id="KW-0812">Transmembrane</keyword>
<name>A0A1M5NBN4_9ACTN</name>
<evidence type="ECO:0000256" key="3">
    <source>
        <dbReference type="ARBA" id="ARBA00022676"/>
    </source>
</evidence>
<feature type="transmembrane region" description="Helical" evidence="9">
    <location>
        <begin position="298"/>
        <end position="316"/>
    </location>
</feature>
<dbReference type="PANTHER" id="PTHR33908:SF11">
    <property type="entry name" value="MEMBRANE PROTEIN"/>
    <property type="match status" value="1"/>
</dbReference>
<proteinExistence type="predicted"/>
<dbReference type="GO" id="GO:0005886">
    <property type="term" value="C:plasma membrane"/>
    <property type="evidence" value="ECO:0007669"/>
    <property type="project" value="UniProtKB-SubCell"/>
</dbReference>
<evidence type="ECO:0000256" key="2">
    <source>
        <dbReference type="ARBA" id="ARBA00022475"/>
    </source>
</evidence>
<dbReference type="AlphaFoldDB" id="A0A1M5NBN4"/>
<keyword evidence="3" id="KW-0328">Glycosyltransferase</keyword>
<feature type="transmembrane region" description="Helical" evidence="9">
    <location>
        <begin position="27"/>
        <end position="48"/>
    </location>
</feature>
<keyword evidence="2" id="KW-1003">Cell membrane</keyword>
<keyword evidence="6 9" id="KW-1133">Transmembrane helix</keyword>
<feature type="transmembrane region" description="Helical" evidence="9">
    <location>
        <begin position="363"/>
        <end position="383"/>
    </location>
</feature>
<evidence type="ECO:0000256" key="6">
    <source>
        <dbReference type="ARBA" id="ARBA00022989"/>
    </source>
</evidence>
<feature type="region of interest" description="Disordered" evidence="8">
    <location>
        <begin position="1"/>
        <end position="21"/>
    </location>
</feature>
<feature type="transmembrane region" description="Helical" evidence="9">
    <location>
        <begin position="322"/>
        <end position="343"/>
    </location>
</feature>
<feature type="transmembrane region" description="Helical" evidence="9">
    <location>
        <begin position="130"/>
        <end position="161"/>
    </location>
</feature>
<feature type="compositionally biased region" description="Low complexity" evidence="8">
    <location>
        <begin position="1"/>
        <end position="10"/>
    </location>
</feature>
<feature type="transmembrane region" description="Helical" evidence="9">
    <location>
        <begin position="99"/>
        <end position="118"/>
    </location>
</feature>
<evidence type="ECO:0000256" key="5">
    <source>
        <dbReference type="ARBA" id="ARBA00022692"/>
    </source>
</evidence>
<dbReference type="PANTHER" id="PTHR33908">
    <property type="entry name" value="MANNOSYLTRANSFERASE YKCB-RELATED"/>
    <property type="match status" value="1"/>
</dbReference>
<organism evidence="10 11">
    <name type="scientific">Geodermatophilus nigrescens</name>
    <dbReference type="NCBI Taxonomy" id="1070870"/>
    <lineage>
        <taxon>Bacteria</taxon>
        <taxon>Bacillati</taxon>
        <taxon>Actinomycetota</taxon>
        <taxon>Actinomycetes</taxon>
        <taxon>Geodermatophilales</taxon>
        <taxon>Geodermatophilaceae</taxon>
        <taxon>Geodermatophilus</taxon>
    </lineage>
</organism>
<reference evidence="10 11" key="1">
    <citation type="submission" date="2016-11" db="EMBL/GenBank/DDBJ databases">
        <authorList>
            <person name="Jaros S."/>
            <person name="Januszkiewicz K."/>
            <person name="Wedrychowicz H."/>
        </authorList>
    </citation>
    <scope>NUCLEOTIDE SEQUENCE [LARGE SCALE GENOMIC DNA]</scope>
    <source>
        <strain evidence="10 11">DSM 45408</strain>
    </source>
</reference>
<evidence type="ECO:0000256" key="4">
    <source>
        <dbReference type="ARBA" id="ARBA00022679"/>
    </source>
</evidence>
<sequence length="513" mass="54191">MQTSQVSPSSPVSPPSPRPRRTERADLLLAGGAAVVAALCFLLVRASLIDDAYITLSYARNLAEEFHWGLTPFRTANSATSPLNVLVLGLAAFVVRDPVWGLGVVFVVLTALQALGLARLARRLDLSRGAAVAATALLLLSPLFLAIVGMEMTLALTLAVWATVAAAERRPVLFGALAALLVLTRVDLAVVPLVLLLATPGLLRRTHVVLGTALLVAAPWYVFSWVALGALVPDTLVIKTVSTGAWGPWDFANGWQLYLERYPAATVLAAIPALAGLLALVVWPFVRRRARWAGLGPVVALGAAGVLHAVAYSLLAPPPFHWYYAPSVGALTVTAAFLGAAAAARRPAPAADGSPAPARRRPVALLAAGVAAALLLVDAAFALQRGVPWEMTPITTNWATAEQYLAIGEDLRAEVGDDVVRSPGEIGTLAYACRCDIVDPFSDRGTLLPQIDQRQEEAGTVMRLLLRLNFANLDRPPAAEPDRALVYEGGRPDGDWPVTSAWRGSGSFSLVAP</sequence>
<dbReference type="STRING" id="1070870.SAMN05444351_3492"/>